<name>J0N3L3_9ACTO</name>
<dbReference type="Proteomes" id="UP000002941">
    <property type="component" value="Unassembled WGS sequence"/>
</dbReference>
<dbReference type="InterPro" id="IPR050109">
    <property type="entry name" value="HTH-type_TetR-like_transc_reg"/>
</dbReference>
<dbReference type="InterPro" id="IPR041583">
    <property type="entry name" value="TetR_C_31"/>
</dbReference>
<evidence type="ECO:0000256" key="2">
    <source>
        <dbReference type="PROSITE-ProRule" id="PRU00335"/>
    </source>
</evidence>
<gene>
    <name evidence="4" type="ORF">HMPREF1318_1301</name>
</gene>
<dbReference type="GO" id="GO:0003700">
    <property type="term" value="F:DNA-binding transcription factor activity"/>
    <property type="evidence" value="ECO:0007669"/>
    <property type="project" value="TreeGrafter"/>
</dbReference>
<dbReference type="EMBL" id="AKFT01000159">
    <property type="protein sequence ID" value="EJF41379.1"/>
    <property type="molecule type" value="Genomic_DNA"/>
</dbReference>
<dbReference type="OrthoDB" id="6929199at2"/>
<protein>
    <submittedName>
        <fullName evidence="4">Transcriptional regulator, TetR family</fullName>
    </submittedName>
</protein>
<dbReference type="eggNOG" id="COG3226">
    <property type="taxonomic scope" value="Bacteria"/>
</dbReference>
<evidence type="ECO:0000313" key="5">
    <source>
        <dbReference type="Proteomes" id="UP000002941"/>
    </source>
</evidence>
<keyword evidence="1 2" id="KW-0238">DNA-binding</keyword>
<dbReference type="GO" id="GO:0000976">
    <property type="term" value="F:transcription cis-regulatory region binding"/>
    <property type="evidence" value="ECO:0007669"/>
    <property type="project" value="TreeGrafter"/>
</dbReference>
<organism evidence="4 5">
    <name type="scientific">Actinomyces massiliensis F0489</name>
    <dbReference type="NCBI Taxonomy" id="1125718"/>
    <lineage>
        <taxon>Bacteria</taxon>
        <taxon>Bacillati</taxon>
        <taxon>Actinomycetota</taxon>
        <taxon>Actinomycetes</taxon>
        <taxon>Actinomycetales</taxon>
        <taxon>Actinomycetaceae</taxon>
        <taxon>Actinomyces</taxon>
    </lineage>
</organism>
<dbReference type="PROSITE" id="PS50977">
    <property type="entry name" value="HTH_TETR_2"/>
    <property type="match status" value="1"/>
</dbReference>
<dbReference type="PANTHER" id="PTHR30055:SF231">
    <property type="entry name" value="TRANSCRIPTIONAL REGULATORY PROTEIN (PROBABLY DEOR-FAMILY)-RELATED"/>
    <property type="match status" value="1"/>
</dbReference>
<evidence type="ECO:0000313" key="4">
    <source>
        <dbReference type="EMBL" id="EJF41379.1"/>
    </source>
</evidence>
<reference evidence="4 5" key="1">
    <citation type="submission" date="2012-05" db="EMBL/GenBank/DDBJ databases">
        <authorList>
            <person name="Harkins D.M."/>
            <person name="Madupu R."/>
            <person name="Durkin A.S."/>
            <person name="Torralba M."/>
            <person name="Methe B."/>
            <person name="Sutton G.G."/>
            <person name="Nelson K.E."/>
        </authorList>
    </citation>
    <scope>NUCLEOTIDE SEQUENCE [LARGE SCALE GENOMIC DNA]</scope>
    <source>
        <strain evidence="4 5">F0489</strain>
    </source>
</reference>
<proteinExistence type="predicted"/>
<dbReference type="AlphaFoldDB" id="J0N3L3"/>
<feature type="domain" description="HTH tetR-type" evidence="3">
    <location>
        <begin position="5"/>
        <end position="65"/>
    </location>
</feature>
<dbReference type="Pfam" id="PF00440">
    <property type="entry name" value="TetR_N"/>
    <property type="match status" value="1"/>
</dbReference>
<sequence>MARNTERRMRLADAAVRVLAQQGPHGLTHRAIDAEADVPKGTASNYFASRDEIIDAILLRISERLQPDPGVHADLAEEAPSVDLFAAYLRDIVHRLTSDRDAAIALFELRLEATRRPAVADALATWRRNGLRADIEFNTKMGLPGEPADIVLFHYALDGLILDQLTVPIDDDADPETLATTLAHRILQR</sequence>
<evidence type="ECO:0000259" key="3">
    <source>
        <dbReference type="PROSITE" id="PS50977"/>
    </source>
</evidence>
<dbReference type="PANTHER" id="PTHR30055">
    <property type="entry name" value="HTH-TYPE TRANSCRIPTIONAL REGULATOR RUTR"/>
    <property type="match status" value="1"/>
</dbReference>
<feature type="DNA-binding region" description="H-T-H motif" evidence="2">
    <location>
        <begin position="28"/>
        <end position="47"/>
    </location>
</feature>
<keyword evidence="5" id="KW-1185">Reference proteome</keyword>
<dbReference type="SUPFAM" id="SSF46689">
    <property type="entry name" value="Homeodomain-like"/>
    <property type="match status" value="1"/>
</dbReference>
<dbReference type="Pfam" id="PF17940">
    <property type="entry name" value="TetR_C_31"/>
    <property type="match status" value="1"/>
</dbReference>
<evidence type="ECO:0000256" key="1">
    <source>
        <dbReference type="ARBA" id="ARBA00023125"/>
    </source>
</evidence>
<dbReference type="InterPro" id="IPR009057">
    <property type="entry name" value="Homeodomain-like_sf"/>
</dbReference>
<comment type="caution">
    <text evidence="4">The sequence shown here is derived from an EMBL/GenBank/DDBJ whole genome shotgun (WGS) entry which is preliminary data.</text>
</comment>
<accession>J0N3L3</accession>
<dbReference type="PATRIC" id="fig|1125718.3.peg.1950"/>
<dbReference type="Gene3D" id="1.10.357.10">
    <property type="entry name" value="Tetracycline Repressor, domain 2"/>
    <property type="match status" value="1"/>
</dbReference>
<dbReference type="InterPro" id="IPR001647">
    <property type="entry name" value="HTH_TetR"/>
</dbReference>